<accession>F8NCL5</accession>
<keyword evidence="1" id="KW-0812">Transmembrane</keyword>
<feature type="transmembrane region" description="Helical" evidence="1">
    <location>
        <begin position="6"/>
        <end position="24"/>
    </location>
</feature>
<dbReference type="EMBL" id="GL945017">
    <property type="protein sequence ID" value="EGN57051.1"/>
    <property type="molecule type" value="Genomic_DNA"/>
</dbReference>
<dbReference type="HOGENOM" id="CLU_2370463_0_0_10"/>
<keyword evidence="3" id="KW-1185">Reference proteome</keyword>
<gene>
    <name evidence="2" type="ORF">Premu_1643</name>
</gene>
<name>F8NCL5_9BACT</name>
<dbReference type="OrthoDB" id="1082979at2"/>
<evidence type="ECO:0000313" key="3">
    <source>
        <dbReference type="Proteomes" id="UP000002772"/>
    </source>
</evidence>
<organism evidence="2 3">
    <name type="scientific">Hallella multisaccharivorax DSM 17128</name>
    <dbReference type="NCBI Taxonomy" id="688246"/>
    <lineage>
        <taxon>Bacteria</taxon>
        <taxon>Pseudomonadati</taxon>
        <taxon>Bacteroidota</taxon>
        <taxon>Bacteroidia</taxon>
        <taxon>Bacteroidales</taxon>
        <taxon>Prevotellaceae</taxon>
        <taxon>Hallella</taxon>
    </lineage>
</organism>
<sequence>MSTTTIIIVIVIACLTLVALNRYHHRRRHFSTERLHQTVKDILDIQPDHIMQRKDFTKSLRDQYNCTDKEALWLLGRAKEMGFVKYDDKWVEEEEH</sequence>
<dbReference type="AlphaFoldDB" id="F8NCL5"/>
<reference evidence="3" key="1">
    <citation type="journal article" date="2011" name="Stand. Genomic Sci.">
        <title>Non-contiguous finished genome sequence of the opportunistic oral pathogen Prevotella multisaccharivorax type strain (PPPA20).</title>
        <authorList>
            <person name="Pati A."/>
            <person name="Gronow S."/>
            <person name="Lu M."/>
            <person name="Lapidus A."/>
            <person name="Nolan M."/>
            <person name="Lucas S."/>
            <person name="Hammon N."/>
            <person name="Deshpande S."/>
            <person name="Cheng J.F."/>
            <person name="Tapia R."/>
            <person name="Han C."/>
            <person name="Goodwin L."/>
            <person name="Pitluck S."/>
            <person name="Liolios K."/>
            <person name="Pagani I."/>
            <person name="Mavromatis K."/>
            <person name="Mikhailova N."/>
            <person name="Huntemann M."/>
            <person name="Chen A."/>
            <person name="Palaniappan K."/>
            <person name="Land M."/>
            <person name="Hauser L."/>
            <person name="Detter J.C."/>
            <person name="Brambilla E.M."/>
            <person name="Rohde M."/>
            <person name="Goker M."/>
            <person name="Woyke T."/>
            <person name="Bristow J."/>
            <person name="Eisen J.A."/>
            <person name="Markowitz V."/>
            <person name="Hugenholtz P."/>
            <person name="Kyrpides N.C."/>
            <person name="Klenk H.P."/>
            <person name="Ivanova N."/>
        </authorList>
    </citation>
    <scope>NUCLEOTIDE SEQUENCE [LARGE SCALE GENOMIC DNA]</scope>
    <source>
        <strain evidence="3">DSM 17128</strain>
    </source>
</reference>
<dbReference type="Proteomes" id="UP000002772">
    <property type="component" value="Unassembled WGS sequence"/>
</dbReference>
<keyword evidence="1" id="KW-0472">Membrane</keyword>
<proteinExistence type="predicted"/>
<keyword evidence="1" id="KW-1133">Transmembrane helix</keyword>
<dbReference type="RefSeq" id="WP_007574410.1">
    <property type="nucleotide sequence ID" value="NZ_BPTS01000001.1"/>
</dbReference>
<evidence type="ECO:0000256" key="1">
    <source>
        <dbReference type="SAM" id="Phobius"/>
    </source>
</evidence>
<protein>
    <submittedName>
        <fullName evidence="2">Uncharacterized protein</fullName>
    </submittedName>
</protein>
<evidence type="ECO:0000313" key="2">
    <source>
        <dbReference type="EMBL" id="EGN57051.1"/>
    </source>
</evidence>